<organism evidence="1 2">
    <name type="scientific">Crotalaria pallida</name>
    <name type="common">Smooth rattlebox</name>
    <name type="synonym">Crotalaria striata</name>
    <dbReference type="NCBI Taxonomy" id="3830"/>
    <lineage>
        <taxon>Eukaryota</taxon>
        <taxon>Viridiplantae</taxon>
        <taxon>Streptophyta</taxon>
        <taxon>Embryophyta</taxon>
        <taxon>Tracheophyta</taxon>
        <taxon>Spermatophyta</taxon>
        <taxon>Magnoliopsida</taxon>
        <taxon>eudicotyledons</taxon>
        <taxon>Gunneridae</taxon>
        <taxon>Pentapetalae</taxon>
        <taxon>rosids</taxon>
        <taxon>fabids</taxon>
        <taxon>Fabales</taxon>
        <taxon>Fabaceae</taxon>
        <taxon>Papilionoideae</taxon>
        <taxon>50 kb inversion clade</taxon>
        <taxon>genistoids sensu lato</taxon>
        <taxon>core genistoids</taxon>
        <taxon>Crotalarieae</taxon>
        <taxon>Crotalaria</taxon>
    </lineage>
</organism>
<evidence type="ECO:0000313" key="1">
    <source>
        <dbReference type="EMBL" id="KAK7243758.1"/>
    </source>
</evidence>
<dbReference type="Proteomes" id="UP001372338">
    <property type="component" value="Unassembled WGS sequence"/>
</dbReference>
<reference evidence="1 2" key="1">
    <citation type="submission" date="2024-01" db="EMBL/GenBank/DDBJ databases">
        <title>The genomes of 5 underutilized Papilionoideae crops provide insights into root nodulation and disease resistanc.</title>
        <authorList>
            <person name="Yuan L."/>
        </authorList>
    </citation>
    <scope>NUCLEOTIDE SEQUENCE [LARGE SCALE GENOMIC DNA]</scope>
    <source>
        <strain evidence="1">ZHUSHIDOU_FW_LH</strain>
        <tissue evidence="1">Leaf</tissue>
    </source>
</reference>
<gene>
    <name evidence="1" type="ORF">RIF29_38569</name>
</gene>
<evidence type="ECO:0000313" key="2">
    <source>
        <dbReference type="Proteomes" id="UP001372338"/>
    </source>
</evidence>
<sequence length="78" mass="9042">MQYALCTGTSTCNFIHLTLFLSLPPSPFPFPFPSPPCYRVSLSSLLHRAQTTELERERKKEKVREINQPIKHNVTFIH</sequence>
<proteinExistence type="predicted"/>
<accession>A0AAN9E2J2</accession>
<comment type="caution">
    <text evidence="1">The sequence shown here is derived from an EMBL/GenBank/DDBJ whole genome shotgun (WGS) entry which is preliminary data.</text>
</comment>
<dbReference type="AlphaFoldDB" id="A0AAN9E2J2"/>
<name>A0AAN9E2J2_CROPI</name>
<keyword evidence="2" id="KW-1185">Reference proteome</keyword>
<protein>
    <submittedName>
        <fullName evidence="1">Uncharacterized protein</fullName>
    </submittedName>
</protein>
<dbReference type="EMBL" id="JAYWIO010000008">
    <property type="protein sequence ID" value="KAK7243758.1"/>
    <property type="molecule type" value="Genomic_DNA"/>
</dbReference>